<dbReference type="CDD" id="cd16406">
    <property type="entry name" value="ParB_N_like"/>
    <property type="match status" value="1"/>
</dbReference>
<feature type="domain" description="ParB-like N-terminal" evidence="2">
    <location>
        <begin position="26"/>
        <end position="121"/>
    </location>
</feature>
<dbReference type="PANTHER" id="PTHR33375:SF7">
    <property type="entry name" value="CHROMOSOME 2-PARTITIONING PROTEIN PARB-RELATED"/>
    <property type="match status" value="1"/>
</dbReference>
<dbReference type="PANTHER" id="PTHR33375">
    <property type="entry name" value="CHROMOSOME-PARTITIONING PROTEIN PARB-RELATED"/>
    <property type="match status" value="1"/>
</dbReference>
<dbReference type="SUPFAM" id="SSF110849">
    <property type="entry name" value="ParB/Sulfiredoxin"/>
    <property type="match status" value="1"/>
</dbReference>
<dbReference type="InterPro" id="IPR036086">
    <property type="entry name" value="ParB/Sulfiredoxin_sf"/>
</dbReference>
<evidence type="ECO:0000259" key="2">
    <source>
        <dbReference type="SMART" id="SM00470"/>
    </source>
</evidence>
<dbReference type="SUPFAM" id="SSF109709">
    <property type="entry name" value="KorB DNA-binding domain-like"/>
    <property type="match status" value="1"/>
</dbReference>
<dbReference type="SMART" id="SM00470">
    <property type="entry name" value="ParB"/>
    <property type="match status" value="1"/>
</dbReference>
<protein>
    <submittedName>
        <fullName evidence="3">Chromosome partitioning protein ParB</fullName>
    </submittedName>
</protein>
<evidence type="ECO:0000313" key="4">
    <source>
        <dbReference type="Proteomes" id="UP000244446"/>
    </source>
</evidence>
<evidence type="ECO:0000256" key="1">
    <source>
        <dbReference type="SAM" id="MobiDB-lite"/>
    </source>
</evidence>
<dbReference type="InterPro" id="IPR050336">
    <property type="entry name" value="Chromosome_partition/occlusion"/>
</dbReference>
<dbReference type="AlphaFoldDB" id="A0A2T7G3P4"/>
<sequence length="710" mass="77777">MTNPKSRSAIKPKAAVTTALPEAESQMVPLNKLVLSPKNVRKTSATEAEDAELYASIKETGLKQNLIVHKMGAKFHVHAGGRRLAALNKLAEDKIIKPDHPVSCSVEESDQAEDTSAAENMVRVAMHGADQFGAFAALRKKGRTEDQIAKQFGITNDLVRRRLKLASVAPDLMQLFRDGEMSLDCVMAFTLTDDHARQVEAWEAVKQHYSPSPHSIRNHLTQKSYSGSSKLALFVGIDAYKEAGGSVIEDLFSERDAMHLEDPNLLESLAQDKLQGLADEAAKIWKWTEAHLETDYDSFRPYGRVYPKPLDPDPDLATELATLQERQDALESNYDEATWTEEQQAEEDRIWNRIREIETIEEANVAYTDDDYRIAGCVVTISHNGEPRLETGLVRPEDIPRPAETIAADDGDSETSDEDGCIPAGPAIELPATMRRPDMPVDATTAARKAQGIPQSLADDLRATRHQILRAHLAADYSAAYDAMLYTMARGVFGRSGIGAPLDVSLRPAMTTGSREVLKDTVAARMLDALNDGLNLAWMEAKAPKDIEQLLALPERDKQAIFAWCAAYALNQQLANDTGATVVIEAIGSRLNVDVAACWRPTADSYWGRVKKDHAFETAKALIDDRWADDKSGLRKAEIAKSMEQAFCDTPQEAAGLTAETATKTSRWLPDGMAFGEAETDHATPDSDEDDAKATSAGSDALPAFMTDAA</sequence>
<dbReference type="GO" id="GO:0007059">
    <property type="term" value="P:chromosome segregation"/>
    <property type="evidence" value="ECO:0007669"/>
    <property type="project" value="TreeGrafter"/>
</dbReference>
<dbReference type="Gene3D" id="1.10.10.2830">
    <property type="match status" value="1"/>
</dbReference>
<proteinExistence type="predicted"/>
<name>A0A2T7G3P4_9RHOB</name>
<gene>
    <name evidence="3" type="ORF">DC366_15855</name>
</gene>
<dbReference type="RefSeq" id="WP_108693201.1">
    <property type="nucleotide sequence ID" value="NZ_QCYH01000012.1"/>
</dbReference>
<dbReference type="EMBL" id="QCYH01000012">
    <property type="protein sequence ID" value="PVA09033.1"/>
    <property type="molecule type" value="Genomic_DNA"/>
</dbReference>
<dbReference type="OrthoDB" id="9813122at2"/>
<dbReference type="InterPro" id="IPR003115">
    <property type="entry name" value="ParB_N"/>
</dbReference>
<comment type="caution">
    <text evidence="3">The sequence shown here is derived from an EMBL/GenBank/DDBJ whole genome shotgun (WGS) entry which is preliminary data.</text>
</comment>
<evidence type="ECO:0000313" key="3">
    <source>
        <dbReference type="EMBL" id="PVA09033.1"/>
    </source>
</evidence>
<dbReference type="Gene3D" id="3.90.1530.30">
    <property type="match status" value="1"/>
</dbReference>
<accession>A0A2T7G3P4</accession>
<dbReference type="GO" id="GO:0005694">
    <property type="term" value="C:chromosome"/>
    <property type="evidence" value="ECO:0007669"/>
    <property type="project" value="TreeGrafter"/>
</dbReference>
<reference evidence="3 4" key="1">
    <citation type="submission" date="2018-04" db="EMBL/GenBank/DDBJ databases">
        <title>Pelagivirga bohaiensis gen. nov., sp. nov., a bacterium isolated from the Bohai Sea.</title>
        <authorList>
            <person name="Ji X."/>
        </authorList>
    </citation>
    <scope>NUCLEOTIDE SEQUENCE [LARGE SCALE GENOMIC DNA]</scope>
    <source>
        <strain evidence="3 4">BH-SD19</strain>
    </source>
</reference>
<dbReference type="Pfam" id="PF02195">
    <property type="entry name" value="ParB_N"/>
    <property type="match status" value="1"/>
</dbReference>
<organism evidence="3 4">
    <name type="scientific">Pelagivirga sediminicola</name>
    <dbReference type="NCBI Taxonomy" id="2170575"/>
    <lineage>
        <taxon>Bacteria</taxon>
        <taxon>Pseudomonadati</taxon>
        <taxon>Pseudomonadota</taxon>
        <taxon>Alphaproteobacteria</taxon>
        <taxon>Rhodobacterales</taxon>
        <taxon>Paracoccaceae</taxon>
        <taxon>Pelagivirga</taxon>
    </lineage>
</organism>
<feature type="region of interest" description="Disordered" evidence="1">
    <location>
        <begin position="674"/>
        <end position="710"/>
    </location>
</feature>
<dbReference type="Proteomes" id="UP000244446">
    <property type="component" value="Unassembled WGS sequence"/>
</dbReference>
<keyword evidence="4" id="KW-1185">Reference proteome</keyword>